<protein>
    <submittedName>
        <fullName evidence="3">Uncharacterized protein</fullName>
    </submittedName>
</protein>
<keyword evidence="1" id="KW-0472">Membrane</keyword>
<organism evidence="3 5">
    <name type="scientific">Haloferax mediterranei (strain ATCC 33500 / DSM 1411 / JCM 8866 / NBRC 14739 / NCIMB 2177 / R-4)</name>
    <name type="common">Halobacterium mediterranei</name>
    <dbReference type="NCBI Taxonomy" id="523841"/>
    <lineage>
        <taxon>Archaea</taxon>
        <taxon>Methanobacteriati</taxon>
        <taxon>Methanobacteriota</taxon>
        <taxon>Stenosarchaea group</taxon>
        <taxon>Halobacteria</taxon>
        <taxon>Halobacteriales</taxon>
        <taxon>Haloferacaceae</taxon>
        <taxon>Haloferax</taxon>
    </lineage>
</organism>
<dbReference type="AlphaFoldDB" id="M0J767"/>
<evidence type="ECO:0000313" key="7">
    <source>
        <dbReference type="Proteomes" id="UP000299011"/>
    </source>
</evidence>
<feature type="transmembrane region" description="Helical" evidence="1">
    <location>
        <begin position="54"/>
        <end position="74"/>
    </location>
</feature>
<dbReference type="OrthoDB" id="298115at2157"/>
<name>M0J767_HALMT</name>
<evidence type="ECO:0000313" key="2">
    <source>
        <dbReference type="EMBL" id="AHZ21618.1"/>
    </source>
</evidence>
<dbReference type="PATRIC" id="fig|523841.21.peg.800"/>
<evidence type="ECO:0000256" key="1">
    <source>
        <dbReference type="SAM" id="Phobius"/>
    </source>
</evidence>
<evidence type="ECO:0000313" key="5">
    <source>
        <dbReference type="Proteomes" id="UP000011603"/>
    </source>
</evidence>
<dbReference type="EMBL" id="CP007551">
    <property type="protein sequence ID" value="AHZ21618.1"/>
    <property type="molecule type" value="Genomic_DNA"/>
</dbReference>
<keyword evidence="1" id="KW-1133">Transmembrane helix</keyword>
<dbReference type="Proteomes" id="UP000299011">
    <property type="component" value="Chromosome"/>
</dbReference>
<evidence type="ECO:0000313" key="4">
    <source>
        <dbReference type="EMBL" id="QCQ75499.1"/>
    </source>
</evidence>
<dbReference type="RefSeq" id="WP_004057226.1">
    <property type="nucleotide sequence ID" value="NC_017941.2"/>
</dbReference>
<dbReference type="Proteomes" id="UP000027075">
    <property type="component" value="Chromosome"/>
</dbReference>
<gene>
    <name evidence="2" type="ORF">BM92_02630</name>
    <name evidence="3" type="ORF">C439_03950</name>
    <name evidence="4" type="ORF">E6P09_09565</name>
</gene>
<dbReference type="Proteomes" id="UP000011603">
    <property type="component" value="Unassembled WGS sequence"/>
</dbReference>
<proteinExistence type="predicted"/>
<evidence type="ECO:0000313" key="6">
    <source>
        <dbReference type="Proteomes" id="UP000027075"/>
    </source>
</evidence>
<evidence type="ECO:0000313" key="3">
    <source>
        <dbReference type="EMBL" id="EMA03535.1"/>
    </source>
</evidence>
<sequence>MRVRTLVFVAFGLGQVAAFVVFLNTGVAELILLAESLPYVTETWVATPLQRIKSAAYLLVVPIFLLNIILYAIYSGHQEEKQQERLYRGGY</sequence>
<accession>M0J767</accession>
<feature type="transmembrane region" description="Helical" evidence="1">
    <location>
        <begin position="7"/>
        <end position="34"/>
    </location>
</feature>
<keyword evidence="1" id="KW-0812">Transmembrane</keyword>
<reference evidence="2 6" key="2">
    <citation type="submission" date="2014-04" db="EMBL/GenBank/DDBJ databases">
        <title>Transcriptional profiles of Haloferax mediterranei on the basis of nitrogen availability.</title>
        <authorList>
            <person name="Bautista V."/>
        </authorList>
    </citation>
    <scope>NUCLEOTIDE SEQUENCE [LARGE SCALE GENOMIC DNA]</scope>
    <source>
        <strain evidence="2">ATCC 33500</strain>
        <strain evidence="6">ATCC 33500 / DSM 1411 / JCM 8866 / NBRC 14739 / NCIMB 2177 / R-4</strain>
    </source>
</reference>
<dbReference type="EMBL" id="AOLO01000005">
    <property type="protein sequence ID" value="EMA03535.1"/>
    <property type="molecule type" value="Genomic_DNA"/>
</dbReference>
<reference evidence="3 5" key="1">
    <citation type="journal article" date="2014" name="PLoS Genet.">
        <title>Phylogenetically driven sequencing of extremely halophilic archaea reveals strategies for static and dynamic osmo-response.</title>
        <authorList>
            <person name="Becker E.A."/>
            <person name="Seitzer P.M."/>
            <person name="Tritt A."/>
            <person name="Larsen D."/>
            <person name="Krusor M."/>
            <person name="Yao A.I."/>
            <person name="Wu D."/>
            <person name="Madern D."/>
            <person name="Eisen J.A."/>
            <person name="Darling A.E."/>
            <person name="Facciotti M.T."/>
        </authorList>
    </citation>
    <scope>NUCLEOTIDE SEQUENCE [LARGE SCALE GENOMIC DNA]</scope>
    <source>
        <strain evidence="3">ATCC 33500</strain>
        <strain evidence="5">ATCC 33500 / DSM 1411 / JCM 8866 / NBRC 14739 / NCIMB 2177 / R-4</strain>
    </source>
</reference>
<keyword evidence="5" id="KW-1185">Reference proteome</keyword>
<reference evidence="4 7" key="3">
    <citation type="submission" date="2019-04" db="EMBL/GenBank/DDBJ databases">
        <title>Methylomes of two halophilic Archaea, Haloarcula marismortui and Haloferax mediterranei.</title>
        <authorList>
            <person name="DasSarma S."/>
            <person name="DasSarma P."/>
            <person name="DasSarma S."/>
            <person name="Fomenkov A."/>
            <person name="Vincze T."/>
            <person name="Anton B.P."/>
            <person name="Roberts R.J."/>
        </authorList>
    </citation>
    <scope>NUCLEOTIDE SEQUENCE [LARGE SCALE GENOMIC DNA]</scope>
    <source>
        <strain evidence="4">ATCC 33500</strain>
        <strain evidence="7">ATCC 33500 / DSM 1411 / JCM 8866 / NBRC 14739 / NCIMB 2177 / R-4</strain>
    </source>
</reference>
<dbReference type="GeneID" id="40156664"/>
<dbReference type="EMBL" id="CP039139">
    <property type="protein sequence ID" value="QCQ75499.1"/>
    <property type="molecule type" value="Genomic_DNA"/>
</dbReference>